<keyword evidence="5" id="KW-0119">Carbohydrate metabolism</keyword>
<dbReference type="SMART" id="SM01067">
    <property type="entry name" value="CBM_3"/>
    <property type="match status" value="3"/>
</dbReference>
<accession>Q9X3P6</accession>
<dbReference type="InterPro" id="IPR001547">
    <property type="entry name" value="Glyco_hydro_5"/>
</dbReference>
<dbReference type="GO" id="GO:0008810">
    <property type="term" value="F:cellulase activity"/>
    <property type="evidence" value="ECO:0007669"/>
    <property type="project" value="UniProtKB-EC"/>
</dbReference>
<dbReference type="CAZy" id="GH5">
    <property type="family name" value="Glycoside Hydrolase Family 5"/>
</dbReference>
<evidence type="ECO:0000256" key="4">
    <source>
        <dbReference type="ARBA" id="ARBA00023001"/>
    </source>
</evidence>
<dbReference type="PROSITE" id="PS00659">
    <property type="entry name" value="GLYCOSYL_HYDROL_F5"/>
    <property type="match status" value="1"/>
</dbReference>
<dbReference type="PROSITE" id="PS00591">
    <property type="entry name" value="GH10_1"/>
    <property type="match status" value="1"/>
</dbReference>
<dbReference type="Gene3D" id="2.60.40.710">
    <property type="entry name" value="Endoglucanase-like"/>
    <property type="match status" value="3"/>
</dbReference>
<dbReference type="EMBL" id="AF078737">
    <property type="protein sequence ID" value="AAD30364.1"/>
    <property type="molecule type" value="Genomic_DNA"/>
</dbReference>
<feature type="region of interest" description="Disordered" evidence="9">
    <location>
        <begin position="927"/>
        <end position="1015"/>
    </location>
</feature>
<evidence type="ECO:0000256" key="6">
    <source>
        <dbReference type="ARBA" id="ARBA00023295"/>
    </source>
</evidence>
<gene>
    <name evidence="12" type="primary">celB</name>
</gene>
<reference evidence="12" key="1">
    <citation type="journal article" date="2000" name="Curr. Microbiol.">
        <title>Multidomain and multifunctional glycosyl hydrolases from the extreme thermophile Caldicellulosiruptor isolate Tok7B.1.</title>
        <authorList>
            <person name="Gibbs M.D."/>
            <person name="Reeves R.A."/>
            <person name="Farrington G.K."/>
            <person name="Anderson P."/>
            <person name="Williams D.P."/>
            <person name="Bergquist P.L."/>
        </authorList>
    </citation>
    <scope>NUCLEOTIDE SEQUENCE</scope>
    <source>
        <strain evidence="12">Tok7B.1</strain>
    </source>
</reference>
<dbReference type="InterPro" id="IPR036966">
    <property type="entry name" value="CBM3_sf"/>
</dbReference>
<evidence type="ECO:0000256" key="2">
    <source>
        <dbReference type="ARBA" id="ARBA00012601"/>
    </source>
</evidence>
<keyword evidence="3" id="KW-0378">Hydrolase</keyword>
<dbReference type="EC" id="3.2.1.4" evidence="2"/>
<dbReference type="InterPro" id="IPR017853">
    <property type="entry name" value="GH"/>
</dbReference>
<feature type="compositionally biased region" description="Pro residues" evidence="9">
    <location>
        <begin position="940"/>
        <end position="962"/>
    </location>
</feature>
<feature type="region of interest" description="Disordered" evidence="9">
    <location>
        <begin position="376"/>
        <end position="413"/>
    </location>
</feature>
<dbReference type="SUPFAM" id="SSF51445">
    <property type="entry name" value="(Trans)glycosidases"/>
    <property type="match status" value="2"/>
</dbReference>
<evidence type="ECO:0000259" key="11">
    <source>
        <dbReference type="PROSITE" id="PS51760"/>
    </source>
</evidence>
<dbReference type="Pfam" id="PF00942">
    <property type="entry name" value="CBM_3"/>
    <property type="match status" value="3"/>
</dbReference>
<dbReference type="SUPFAM" id="SSF49384">
    <property type="entry name" value="Carbohydrate-binding domain"/>
    <property type="match status" value="3"/>
</dbReference>
<dbReference type="CAZy" id="CBM3">
    <property type="family name" value="Carbohydrate-Binding Module Family 3"/>
</dbReference>
<dbReference type="PROSITE" id="PS51760">
    <property type="entry name" value="GH10_2"/>
    <property type="match status" value="1"/>
</dbReference>
<dbReference type="GO" id="GO:0030248">
    <property type="term" value="F:cellulose binding"/>
    <property type="evidence" value="ECO:0007669"/>
    <property type="project" value="InterPro"/>
</dbReference>
<evidence type="ECO:0000256" key="5">
    <source>
        <dbReference type="ARBA" id="ARBA00023277"/>
    </source>
</evidence>
<sequence>MKKRVLRFVSRLILAVFIMSISLVGSMSYFPVKTEAAPDWSIPSLWESYKNDFKIGVAIPARCLSNDTDKQMVLKHFNSITAENEMKPESLLAGQTSTGLSYRFSTADTFVNFANTNNIGIRGHTLVWHNQTPDWFFRDSSGQMLSKDALLARLKQYIYDVVGRYKGKVYAWDVVNEAIDESQPDGYRRSTWYQICGPEYIEKAFIWAHEADPNAKLFYNDYNTEISTKRDFIYNMVKNLKSKGVPIHGIGMQSHINVNWPSVSEIENSIKLFSSIPGIEIHITELDMSLYNYGSNENYSTPPQDLLQRQAQKYKDIFTMLRKYKGIVTCVTFWGLKDDYSWLNSSSKRDWPLLFFDDYSAKPAYWSVIEAAGASASPSPTVTATPTPTPTPTVTVTATPTPTPTGTPGTGSGLKVLYKNNETSASTGSIRPWFKIVNGGSSSVDLSRVKIRYWYTVDGDKPQSAVCDWAQIGASNVTFNFVKLSSGVSGADYYLEVGFSSGAGQLQPGKDAGDIQVRFNKNDWSNYNQADDWSWLQSMTDYGENAKVTLYVDGVLVWGQEPGGATPAPTATATPTPIPTATVTPTPTATPTSTPRPTATATPTPTVSATPTPAPTASPVGGSYWTPSESYGALKVWYANGNLSSPTNVLNPKIKIENVGTTAVDLSRVKVRYWYTIDGEATQSVSVASSINPAYIDVKLGANAGGADYYVEIGFKSGAGVLAAGQSTKEIRLSIQKGSGSYNQSNDYSVRSATGYIENEKVTGYIDDVLVWGREPSRNAQIKVWYANGNLSSPTNVLNPKIKIENVGTTAVDLSRVKVRYWYTIDGEATQSVSVTSSINPAYIDVKFVKLGANAGGADYYVEIGFKSGAGVLAAGQSTKEIRLSIQKGSGSYNQSNDYSIRSANSYIENEKVTGYIDGAIVWGREPSRGTKPAGVVTPTPAPTPTSTPTPIPTTTPTPTPTPTVTVTPTSTPTPVSSSTPTPTATPTPTPSITITPAPTATPTPTPSVTDDTNDDWLFAQGNKIVDKDGKPVWLTGVNWFGFNTGTNVFDGVWSCNLKSALAEIANRGFNLLRVPISAELILNWSKGIYPKPNINYYVNPELEGLTSLEVFDFVVKTCKEVGLKIMLDIHSAKTDAMGHIYPVWYTDTITPEDYYKACEWITERYKNDDTIVAFDLKNEPHGKPWQDSVFAKWDNSTDINNWKYAAETCAKRILAKNPNMLIVIEGIEAYPKDDVTWTSKSSSDYYSTWWGGNLRGVKKYPINLGQYQNKVVYSPHDYGPLVYQQPWFYPGFTKDTLYNDCWRDNWTYIMDNGIAPLLIGEWGGYLDGGDNEKWMTYLRDYIIENHIHHTFWCYNANSGDTGGLVGYDFSTWDEQKYNFLKPALWQDSKGRFVGLDHKRPLGTNGKNINITIYYQNGEKPPVPKN</sequence>
<feature type="domain" description="CBM3" evidence="10">
    <location>
        <begin position="630"/>
        <end position="777"/>
    </location>
</feature>
<dbReference type="PANTHER" id="PTHR35923:SF2">
    <property type="entry name" value="ENDOGLUCANASE"/>
    <property type="match status" value="1"/>
</dbReference>
<evidence type="ECO:0000256" key="9">
    <source>
        <dbReference type="SAM" id="MobiDB-lite"/>
    </source>
</evidence>
<feature type="region of interest" description="Disordered" evidence="9">
    <location>
        <begin position="563"/>
        <end position="621"/>
    </location>
</feature>
<dbReference type="InterPro" id="IPR018087">
    <property type="entry name" value="Glyco_hydro_5_CS"/>
</dbReference>
<evidence type="ECO:0000259" key="10">
    <source>
        <dbReference type="PROSITE" id="PS51172"/>
    </source>
</evidence>
<dbReference type="Pfam" id="PF00150">
    <property type="entry name" value="Cellulase"/>
    <property type="match status" value="1"/>
</dbReference>
<evidence type="ECO:0000313" key="12">
    <source>
        <dbReference type="EMBL" id="AAD30364.1"/>
    </source>
</evidence>
<dbReference type="PRINTS" id="PR00134">
    <property type="entry name" value="GLHYDRLASE10"/>
</dbReference>
<dbReference type="PROSITE" id="PS51172">
    <property type="entry name" value="CBM3"/>
    <property type="match status" value="3"/>
</dbReference>
<feature type="domain" description="CBM3" evidence="10">
    <location>
        <begin position="778"/>
        <end position="928"/>
    </location>
</feature>
<dbReference type="Pfam" id="PF00331">
    <property type="entry name" value="Glyco_hydro_10"/>
    <property type="match status" value="1"/>
</dbReference>
<dbReference type="CAZy" id="GH10">
    <property type="family name" value="Glycoside Hydrolase Family 10"/>
</dbReference>
<dbReference type="PANTHER" id="PTHR35923">
    <property type="entry name" value="MAJOR EXTRACELLULAR ENDOGLUCANASE"/>
    <property type="match status" value="1"/>
</dbReference>
<evidence type="ECO:0000256" key="3">
    <source>
        <dbReference type="ARBA" id="ARBA00022801"/>
    </source>
</evidence>
<dbReference type="Gene3D" id="3.20.20.80">
    <property type="entry name" value="Glycosidases"/>
    <property type="match status" value="2"/>
</dbReference>
<evidence type="ECO:0000256" key="8">
    <source>
        <dbReference type="PROSITE-ProRule" id="PRU10061"/>
    </source>
</evidence>
<dbReference type="InterPro" id="IPR001956">
    <property type="entry name" value="CBM3"/>
</dbReference>
<protein>
    <recommendedName>
        <fullName evidence="2">cellulase</fullName>
        <ecNumber evidence="2">3.2.1.4</ecNumber>
    </recommendedName>
</protein>
<dbReference type="InterPro" id="IPR031158">
    <property type="entry name" value="GH10_AS"/>
</dbReference>
<dbReference type="GO" id="GO:0030245">
    <property type="term" value="P:cellulose catabolic process"/>
    <property type="evidence" value="ECO:0007669"/>
    <property type="project" value="UniProtKB-KW"/>
</dbReference>
<comment type="catalytic activity">
    <reaction evidence="1">
        <text>Endohydrolysis of (1-&gt;4)-beta-D-glucosidic linkages in cellulose, lichenin and cereal beta-D-glucans.</text>
        <dbReference type="EC" id="3.2.1.4"/>
    </reaction>
</comment>
<feature type="compositionally biased region" description="Low complexity" evidence="9">
    <location>
        <begin position="376"/>
        <end position="407"/>
    </location>
</feature>
<feature type="domain" description="CBM3" evidence="10">
    <location>
        <begin position="410"/>
        <end position="563"/>
    </location>
</feature>
<name>Q9X3P6_9FIRM</name>
<organism evidence="12">
    <name type="scientific">Caldicellulosiruptor sp. Tok7B.1</name>
    <dbReference type="NCBI Taxonomy" id="80339"/>
    <lineage>
        <taxon>Bacteria</taxon>
        <taxon>Bacillati</taxon>
        <taxon>Bacillota</taxon>
        <taxon>Bacillota incertae sedis</taxon>
        <taxon>Caldicellulosiruptorales</taxon>
        <taxon>Caldicellulosiruptoraceae</taxon>
        <taxon>Caldicellulosiruptor</taxon>
    </lineage>
</organism>
<dbReference type="InterPro" id="IPR008965">
    <property type="entry name" value="CBM2/CBM3_carb-bd_dom_sf"/>
</dbReference>
<feature type="active site" description="Nucleophile" evidence="8">
    <location>
        <position position="285"/>
    </location>
</feature>
<feature type="compositionally biased region" description="Low complexity" evidence="9">
    <location>
        <begin position="565"/>
        <end position="620"/>
    </location>
</feature>
<keyword evidence="4" id="KW-0136">Cellulose degradation</keyword>
<evidence type="ECO:0000256" key="1">
    <source>
        <dbReference type="ARBA" id="ARBA00000966"/>
    </source>
</evidence>
<keyword evidence="6" id="KW-0326">Glycosidase</keyword>
<dbReference type="SMART" id="SM00633">
    <property type="entry name" value="Glyco_10"/>
    <property type="match status" value="1"/>
</dbReference>
<evidence type="ECO:0000256" key="7">
    <source>
        <dbReference type="ARBA" id="ARBA00023326"/>
    </source>
</evidence>
<proteinExistence type="predicted"/>
<feature type="domain" description="GH10" evidence="11">
    <location>
        <begin position="39"/>
        <end position="371"/>
    </location>
</feature>
<feature type="compositionally biased region" description="Low complexity" evidence="9">
    <location>
        <begin position="963"/>
        <end position="983"/>
    </location>
</feature>
<dbReference type="InterPro" id="IPR001000">
    <property type="entry name" value="GH10_dom"/>
</dbReference>
<keyword evidence="7" id="KW-0624">Polysaccharide degradation</keyword>